<evidence type="ECO:0000313" key="7">
    <source>
        <dbReference type="EMBL" id="NOU99560.1"/>
    </source>
</evidence>
<reference evidence="7 8" key="1">
    <citation type="submission" date="2019-10" db="EMBL/GenBank/DDBJ databases">
        <title>Description of Paenibacillus pedi sp. nov.</title>
        <authorList>
            <person name="Carlier A."/>
            <person name="Qi S."/>
        </authorList>
    </citation>
    <scope>NUCLEOTIDE SEQUENCE [LARGE SCALE GENOMIC DNA]</scope>
    <source>
        <strain evidence="7 8">LMG 31457</strain>
    </source>
</reference>
<dbReference type="InterPro" id="IPR033965">
    <property type="entry name" value="ComQ"/>
</dbReference>
<keyword evidence="3 6" id="KW-0808">Transferase</keyword>
<dbReference type="InterPro" id="IPR008949">
    <property type="entry name" value="Isoprenoid_synthase_dom_sf"/>
</dbReference>
<dbReference type="PANTHER" id="PTHR12001:SF69">
    <property type="entry name" value="ALL TRANS-POLYPRENYL-DIPHOSPHATE SYNTHASE PDSS1"/>
    <property type="match status" value="1"/>
</dbReference>
<dbReference type="CDD" id="cd00385">
    <property type="entry name" value="Isoprenoid_Biosyn_C1"/>
    <property type="match status" value="1"/>
</dbReference>
<dbReference type="Gene3D" id="1.10.600.10">
    <property type="entry name" value="Farnesyl Diphosphate Synthase"/>
    <property type="match status" value="1"/>
</dbReference>
<dbReference type="SFLD" id="SFLDS00005">
    <property type="entry name" value="Isoprenoid_Synthase_Type_I"/>
    <property type="match status" value="1"/>
</dbReference>
<evidence type="ECO:0000256" key="3">
    <source>
        <dbReference type="ARBA" id="ARBA00022679"/>
    </source>
</evidence>
<evidence type="ECO:0000256" key="5">
    <source>
        <dbReference type="ARBA" id="ARBA00022842"/>
    </source>
</evidence>
<evidence type="ECO:0000256" key="6">
    <source>
        <dbReference type="RuleBase" id="RU004466"/>
    </source>
</evidence>
<evidence type="ECO:0000256" key="2">
    <source>
        <dbReference type="ARBA" id="ARBA00006706"/>
    </source>
</evidence>
<dbReference type="SUPFAM" id="SSF48576">
    <property type="entry name" value="Terpenoid synthases"/>
    <property type="match status" value="1"/>
</dbReference>
<dbReference type="Proteomes" id="UP000618579">
    <property type="component" value="Unassembled WGS sequence"/>
</dbReference>
<dbReference type="InterPro" id="IPR000092">
    <property type="entry name" value="Polyprenyl_synt"/>
</dbReference>
<comment type="caution">
    <text evidence="7">The sequence shown here is derived from an EMBL/GenBank/DDBJ whole genome shotgun (WGS) entry which is preliminary data.</text>
</comment>
<dbReference type="PANTHER" id="PTHR12001">
    <property type="entry name" value="GERANYLGERANYL PYROPHOSPHATE SYNTHASE"/>
    <property type="match status" value="1"/>
</dbReference>
<evidence type="ECO:0008006" key="9">
    <source>
        <dbReference type="Google" id="ProtNLM"/>
    </source>
</evidence>
<gene>
    <name evidence="7" type="ORF">GC097_05920</name>
</gene>
<comment type="cofactor">
    <cofactor evidence="1">
        <name>Mg(2+)</name>
        <dbReference type="ChEBI" id="CHEBI:18420"/>
    </cofactor>
</comment>
<accession>A0ABX1ZIA2</accession>
<keyword evidence="5" id="KW-0460">Magnesium</keyword>
<sequence>MHNQGGGRVEGNIQQYLYRVVDEYILVENLNKLFKSFIISKVKENTTWGDITLYTHYMFGGTSPDIQRYAAMTELIVLISDIVDDIQDQDQEDKPWMHCSRAEALNSIFVMLMGFVGELGHMQFQEEYVVEVTKIITRSLKGQYKDVTNTVTSADEYLKMTQERSGSLFRLACFMGYMLADCSKESIEQVNDLADCIGLIHQIENDMIDLVRYDVKNDLFSKKRTLPILYLLAVKDEAFLPFQDYYEGKITVNDLLGEKEEFMQMVRESGCMEYSRVVQSICLQKAEEIYERLPALSRWKLKFKEATYGGFLSRERA</sequence>
<dbReference type="EMBL" id="WHNZ01000013">
    <property type="protein sequence ID" value="NOU99560.1"/>
    <property type="molecule type" value="Genomic_DNA"/>
</dbReference>
<evidence type="ECO:0000256" key="4">
    <source>
        <dbReference type="ARBA" id="ARBA00022723"/>
    </source>
</evidence>
<comment type="similarity">
    <text evidence="2 6">Belongs to the FPP/GGPP synthase family.</text>
</comment>
<dbReference type="SFLD" id="SFLDG01211">
    <property type="entry name" value="Competence_Regulatory_Protein"/>
    <property type="match status" value="1"/>
</dbReference>
<evidence type="ECO:0000256" key="1">
    <source>
        <dbReference type="ARBA" id="ARBA00001946"/>
    </source>
</evidence>
<dbReference type="Pfam" id="PF00348">
    <property type="entry name" value="polyprenyl_synt"/>
    <property type="match status" value="1"/>
</dbReference>
<evidence type="ECO:0000313" key="8">
    <source>
        <dbReference type="Proteomes" id="UP000618579"/>
    </source>
</evidence>
<name>A0ABX1ZIA2_9BACL</name>
<keyword evidence="4" id="KW-0479">Metal-binding</keyword>
<proteinExistence type="inferred from homology"/>
<organism evidence="7 8">
    <name type="scientific">Paenibacillus planticolens</name>
    <dbReference type="NCBI Taxonomy" id="2654976"/>
    <lineage>
        <taxon>Bacteria</taxon>
        <taxon>Bacillati</taxon>
        <taxon>Bacillota</taxon>
        <taxon>Bacilli</taxon>
        <taxon>Bacillales</taxon>
        <taxon>Paenibacillaceae</taxon>
        <taxon>Paenibacillus</taxon>
    </lineage>
</organism>
<keyword evidence="8" id="KW-1185">Reference proteome</keyword>
<protein>
    <recommendedName>
        <fullName evidence="9">Competence protein ComQ</fullName>
    </recommendedName>
</protein>